<keyword evidence="3" id="KW-1185">Reference proteome</keyword>
<accession>A0A7X6N545</accession>
<sequence length="53" mass="5812">MALLALLFVSIGAFITHPTPLRAGFVVIVAILFVVIVPKLSRVIRKAIQQQNK</sequence>
<dbReference type="EMBL" id="JAAXPN010000003">
    <property type="protein sequence ID" value="NKZ24098.1"/>
    <property type="molecule type" value="Genomic_DNA"/>
</dbReference>
<evidence type="ECO:0000313" key="2">
    <source>
        <dbReference type="EMBL" id="NKZ24098.1"/>
    </source>
</evidence>
<dbReference type="Proteomes" id="UP000549765">
    <property type="component" value="Unassembled WGS sequence"/>
</dbReference>
<evidence type="ECO:0000313" key="3">
    <source>
        <dbReference type="Proteomes" id="UP000549765"/>
    </source>
</evidence>
<reference evidence="2 3" key="1">
    <citation type="submission" date="2020-04" db="EMBL/GenBank/DDBJ databases">
        <title>MicrobeNet Type strains.</title>
        <authorList>
            <person name="Nicholson A.C."/>
        </authorList>
    </citation>
    <scope>NUCLEOTIDE SEQUENCE [LARGE SCALE GENOMIC DNA]</scope>
    <source>
        <strain evidence="2 3">CCUG 61472</strain>
    </source>
</reference>
<feature type="transmembrane region" description="Helical" evidence="1">
    <location>
        <begin position="23"/>
        <end position="41"/>
    </location>
</feature>
<evidence type="ECO:0000256" key="1">
    <source>
        <dbReference type="SAM" id="Phobius"/>
    </source>
</evidence>
<name>A0A7X6N545_9LACO</name>
<dbReference type="RefSeq" id="WP_168721892.1">
    <property type="nucleotide sequence ID" value="NZ_JAAXPN010000003.1"/>
</dbReference>
<organism evidence="2 3">
    <name type="scientific">Periweissella fabalis</name>
    <dbReference type="NCBI Taxonomy" id="1070421"/>
    <lineage>
        <taxon>Bacteria</taxon>
        <taxon>Bacillati</taxon>
        <taxon>Bacillota</taxon>
        <taxon>Bacilli</taxon>
        <taxon>Lactobacillales</taxon>
        <taxon>Lactobacillaceae</taxon>
        <taxon>Periweissella</taxon>
    </lineage>
</organism>
<dbReference type="AlphaFoldDB" id="A0A7X6N545"/>
<keyword evidence="1" id="KW-0472">Membrane</keyword>
<keyword evidence="1" id="KW-1133">Transmembrane helix</keyword>
<proteinExistence type="predicted"/>
<protein>
    <submittedName>
        <fullName evidence="2">Uncharacterized protein</fullName>
    </submittedName>
</protein>
<comment type="caution">
    <text evidence="2">The sequence shown here is derived from an EMBL/GenBank/DDBJ whole genome shotgun (WGS) entry which is preliminary data.</text>
</comment>
<keyword evidence="1" id="KW-0812">Transmembrane</keyword>
<gene>
    <name evidence="2" type="ORF">HF964_04650</name>
</gene>